<proteinExistence type="predicted"/>
<feature type="chain" id="PRO_5046834298" evidence="1">
    <location>
        <begin position="38"/>
        <end position="328"/>
    </location>
</feature>
<protein>
    <submittedName>
        <fullName evidence="2">Esterase/lipase family protein</fullName>
    </submittedName>
</protein>
<comment type="caution">
    <text evidence="2">The sequence shown here is derived from an EMBL/GenBank/DDBJ whole genome shotgun (WGS) entry which is preliminary data.</text>
</comment>
<dbReference type="Gene3D" id="3.40.50.1820">
    <property type="entry name" value="alpha/beta hydrolase"/>
    <property type="match status" value="1"/>
</dbReference>
<gene>
    <name evidence="2" type="ORF">ACFQ63_04525</name>
</gene>
<organism evidence="2 3">
    <name type="scientific">Streptomyces wedmorensis</name>
    <dbReference type="NCBI Taxonomy" id="43759"/>
    <lineage>
        <taxon>Bacteria</taxon>
        <taxon>Bacillati</taxon>
        <taxon>Actinomycetota</taxon>
        <taxon>Actinomycetes</taxon>
        <taxon>Kitasatosporales</taxon>
        <taxon>Streptomycetaceae</taxon>
        <taxon>Streptomyces</taxon>
    </lineage>
</organism>
<dbReference type="Pfam" id="PF01674">
    <property type="entry name" value="Lipase_2"/>
    <property type="match status" value="1"/>
</dbReference>
<dbReference type="InterPro" id="IPR029058">
    <property type="entry name" value="AB_hydrolase_fold"/>
</dbReference>
<sequence>MNIRSKTSRRWRLSALPAVLAGVVAAALLAPASPAAAVAGPALETPIATLDAALNCPSSFQHPDREPVLLVHGTSSTADETWGWGYAPALRADGYDVCAVTLPNRAMGDIQVSSEYVVRAIEKINATTGRKVDVIGHSQGPMQIRWALKWWPELQSKVDDAVLIANPGHGLGGGNLLCVAPCAPAMHQFSVGSDFLAALNQGDETPGPVSYTSLYSFSDEAILPHATSPLSGGTNISMQSVCPGRVVAHFSFLYDAVGYKLVLDALSHPGTASPSRLPFGKCIDVNLPGVLPSEAVAATAVATANLSAEVLNATKTQNEPPLRAYAQS</sequence>
<dbReference type="InterPro" id="IPR002918">
    <property type="entry name" value="Lipase_EstA/Esterase_EstB"/>
</dbReference>
<dbReference type="InterPro" id="IPR053228">
    <property type="entry name" value="Stereospecific_Lipase"/>
</dbReference>
<reference evidence="2 3" key="1">
    <citation type="submission" date="2024-09" db="EMBL/GenBank/DDBJ databases">
        <title>The Natural Products Discovery Center: Release of the First 8490 Sequenced Strains for Exploring Actinobacteria Biosynthetic Diversity.</title>
        <authorList>
            <person name="Kalkreuter E."/>
            <person name="Kautsar S.A."/>
            <person name="Yang D."/>
            <person name="Bader C.D."/>
            <person name="Teijaro C.N."/>
            <person name="Fluegel L."/>
            <person name="Davis C.M."/>
            <person name="Simpson J.R."/>
            <person name="Lauterbach L."/>
            <person name="Steele A.D."/>
            <person name="Gui C."/>
            <person name="Meng S."/>
            <person name="Li G."/>
            <person name="Viehrig K."/>
            <person name="Ye F."/>
            <person name="Su P."/>
            <person name="Kiefer A.F."/>
            <person name="Nichols A."/>
            <person name="Cepeda A.J."/>
            <person name="Yan W."/>
            <person name="Fan B."/>
            <person name="Jiang Y."/>
            <person name="Adhikari A."/>
            <person name="Zheng C.-J."/>
            <person name="Schuster L."/>
            <person name="Cowan T.M."/>
            <person name="Smanski M.J."/>
            <person name="Chevrette M.G."/>
            <person name="De Carvalho L.P.S."/>
            <person name="Shen B."/>
        </authorList>
    </citation>
    <scope>NUCLEOTIDE SEQUENCE [LARGE SCALE GENOMIC DNA]</scope>
    <source>
        <strain evidence="2 3">NPDC056472</strain>
    </source>
</reference>
<dbReference type="RefSeq" id="WP_386256400.1">
    <property type="nucleotide sequence ID" value="NZ_JBHTRV010000003.1"/>
</dbReference>
<dbReference type="Proteomes" id="UP001600424">
    <property type="component" value="Unassembled WGS sequence"/>
</dbReference>
<evidence type="ECO:0000256" key="1">
    <source>
        <dbReference type="SAM" id="SignalP"/>
    </source>
</evidence>
<name>A0ABW6IP57_STRWE</name>
<dbReference type="PANTHER" id="PTHR37574">
    <property type="entry name" value="LIPASE B"/>
    <property type="match status" value="1"/>
</dbReference>
<keyword evidence="3" id="KW-1185">Reference proteome</keyword>
<dbReference type="PANTHER" id="PTHR37574:SF1">
    <property type="entry name" value="LIPASE B"/>
    <property type="match status" value="1"/>
</dbReference>
<accession>A0ABW6IP57</accession>
<dbReference type="EMBL" id="JBHTRV010000003">
    <property type="protein sequence ID" value="MFE5978957.1"/>
    <property type="molecule type" value="Genomic_DNA"/>
</dbReference>
<keyword evidence="1" id="KW-0732">Signal</keyword>
<dbReference type="PROSITE" id="PS51318">
    <property type="entry name" value="TAT"/>
    <property type="match status" value="1"/>
</dbReference>
<feature type="signal peptide" evidence="1">
    <location>
        <begin position="1"/>
        <end position="37"/>
    </location>
</feature>
<dbReference type="SUPFAM" id="SSF53474">
    <property type="entry name" value="alpha/beta-Hydrolases"/>
    <property type="match status" value="1"/>
</dbReference>
<evidence type="ECO:0000313" key="2">
    <source>
        <dbReference type="EMBL" id="MFE5978957.1"/>
    </source>
</evidence>
<dbReference type="InterPro" id="IPR006311">
    <property type="entry name" value="TAT_signal"/>
</dbReference>
<evidence type="ECO:0000313" key="3">
    <source>
        <dbReference type="Proteomes" id="UP001600424"/>
    </source>
</evidence>